<proteinExistence type="inferred from homology"/>
<comment type="subcellular location">
    <subcellularLocation>
        <location evidence="1">Cell membrane</location>
        <topology evidence="1">Lipid-anchor</topology>
    </subcellularLocation>
</comment>
<sequence length="538" mass="59953">MKKIFLFMMLAFILVIAACSNNEDAEGEQEGTDQPNSSENTGSGATDSEPKGELKVGIMSQPTTLDAPMTTEAIVRDISINIYETLLTLDEENKPVPMLAESVEANDEGTEFTFKLREGVKFHNGSEMTSEDVLASMNRWKEVAGTALAALQEATFEAPDEYTFVMTIPSPQSDILDLLAGQGQYPAIMPKEVIDEAGSSGVNEYIGTGPFKFEEWRQDQYIHLTAFTDYVAVDEPASGLAGKKAALVEDLYFYITKDTSTLLTGVQTGEFDIAFSVAFDNYEQVKNDENLNVYSAYFGTMNLVYNKKEGPFQDVKMRQAVNAALNASDAMLGAFANEELYRMGHSYMNQDVANWYSEAGEEGYNQADVEKAKQLLEEAGYNGEELTLLTSRDIEYHYNIAVIVQEQLKQIGMNVSIDVYDWATHVEKRGEPGNWDLLTAGFNYSTTPTQIPTLRSDWPGWTDDPKISEMMSEIGKTMDLTEGKAIWDELQAYSWTEYVPFTQFGAVPVIIAANKNVENLVVMDRPIMMPLWNTSINK</sequence>
<dbReference type="Gene3D" id="3.10.105.10">
    <property type="entry name" value="Dipeptide-binding Protein, Domain 3"/>
    <property type="match status" value="1"/>
</dbReference>
<feature type="chain" id="PRO_5044254299" evidence="5">
    <location>
        <begin position="18"/>
        <end position="538"/>
    </location>
</feature>
<dbReference type="Gene3D" id="3.40.190.10">
    <property type="entry name" value="Periplasmic binding protein-like II"/>
    <property type="match status" value="1"/>
</dbReference>
<dbReference type="EMBL" id="CP162599">
    <property type="protein sequence ID" value="XDK32438.1"/>
    <property type="molecule type" value="Genomic_DNA"/>
</dbReference>
<feature type="signal peptide" evidence="5">
    <location>
        <begin position="1"/>
        <end position="17"/>
    </location>
</feature>
<feature type="compositionally biased region" description="Polar residues" evidence="4">
    <location>
        <begin position="32"/>
        <end position="46"/>
    </location>
</feature>
<keyword evidence="3 5" id="KW-0732">Signal</keyword>
<evidence type="ECO:0000256" key="3">
    <source>
        <dbReference type="ARBA" id="ARBA00022729"/>
    </source>
</evidence>
<dbReference type="PANTHER" id="PTHR30290:SF38">
    <property type="entry name" value="D,D-DIPEPTIDE-BINDING PERIPLASMIC PROTEIN DDPA-RELATED"/>
    <property type="match status" value="1"/>
</dbReference>
<evidence type="ECO:0000256" key="2">
    <source>
        <dbReference type="ARBA" id="ARBA00005695"/>
    </source>
</evidence>
<accession>A0AB39HPZ9</accession>
<gene>
    <name evidence="7" type="ORF">AB4Y30_15740</name>
</gene>
<dbReference type="GO" id="GO:0042597">
    <property type="term" value="C:periplasmic space"/>
    <property type="evidence" value="ECO:0007669"/>
    <property type="project" value="UniProtKB-ARBA"/>
</dbReference>
<dbReference type="PIRSF" id="PIRSF002741">
    <property type="entry name" value="MppA"/>
    <property type="match status" value="1"/>
</dbReference>
<dbReference type="Gene3D" id="3.90.76.10">
    <property type="entry name" value="Dipeptide-binding Protein, Domain 1"/>
    <property type="match status" value="1"/>
</dbReference>
<dbReference type="Pfam" id="PF00496">
    <property type="entry name" value="SBP_bac_5"/>
    <property type="match status" value="1"/>
</dbReference>
<dbReference type="PANTHER" id="PTHR30290">
    <property type="entry name" value="PERIPLASMIC BINDING COMPONENT OF ABC TRANSPORTER"/>
    <property type="match status" value="1"/>
</dbReference>
<dbReference type="InterPro" id="IPR023765">
    <property type="entry name" value="SBP_5_CS"/>
</dbReference>
<evidence type="ECO:0000256" key="5">
    <source>
        <dbReference type="SAM" id="SignalP"/>
    </source>
</evidence>
<dbReference type="GO" id="GO:0043190">
    <property type="term" value="C:ATP-binding cassette (ABC) transporter complex"/>
    <property type="evidence" value="ECO:0007669"/>
    <property type="project" value="InterPro"/>
</dbReference>
<dbReference type="PROSITE" id="PS01040">
    <property type="entry name" value="SBP_BACTERIAL_5"/>
    <property type="match status" value="1"/>
</dbReference>
<protein>
    <submittedName>
        <fullName evidence="7">ABC transporter substrate-binding protein</fullName>
    </submittedName>
</protein>
<comment type="similarity">
    <text evidence="2">Belongs to the bacterial solute-binding protein 5 family.</text>
</comment>
<dbReference type="SUPFAM" id="SSF53850">
    <property type="entry name" value="Periplasmic binding protein-like II"/>
    <property type="match status" value="1"/>
</dbReference>
<dbReference type="GO" id="GO:0015833">
    <property type="term" value="P:peptide transport"/>
    <property type="evidence" value="ECO:0007669"/>
    <property type="project" value="TreeGrafter"/>
</dbReference>
<evidence type="ECO:0000256" key="4">
    <source>
        <dbReference type="SAM" id="MobiDB-lite"/>
    </source>
</evidence>
<feature type="region of interest" description="Disordered" evidence="4">
    <location>
        <begin position="25"/>
        <end position="54"/>
    </location>
</feature>
<evidence type="ECO:0000259" key="6">
    <source>
        <dbReference type="Pfam" id="PF00496"/>
    </source>
</evidence>
<name>A0AB39HPZ9_9BACI</name>
<dbReference type="InterPro" id="IPR039424">
    <property type="entry name" value="SBP_5"/>
</dbReference>
<dbReference type="RefSeq" id="WP_368653127.1">
    <property type="nucleotide sequence ID" value="NZ_CP162599.1"/>
</dbReference>
<dbReference type="GO" id="GO:1904680">
    <property type="term" value="F:peptide transmembrane transporter activity"/>
    <property type="evidence" value="ECO:0007669"/>
    <property type="project" value="TreeGrafter"/>
</dbReference>
<dbReference type="AlphaFoldDB" id="A0AB39HPZ9"/>
<dbReference type="InterPro" id="IPR000914">
    <property type="entry name" value="SBP_5_dom"/>
</dbReference>
<evidence type="ECO:0000313" key="7">
    <source>
        <dbReference type="EMBL" id="XDK32438.1"/>
    </source>
</evidence>
<organism evidence="7">
    <name type="scientific">Ornithinibacillus sp. 4-3</name>
    <dbReference type="NCBI Taxonomy" id="3231488"/>
    <lineage>
        <taxon>Bacteria</taxon>
        <taxon>Bacillati</taxon>
        <taxon>Bacillota</taxon>
        <taxon>Bacilli</taxon>
        <taxon>Bacillales</taxon>
        <taxon>Bacillaceae</taxon>
        <taxon>Ornithinibacillus</taxon>
    </lineage>
</organism>
<dbReference type="InterPro" id="IPR030678">
    <property type="entry name" value="Peptide/Ni-bd"/>
</dbReference>
<dbReference type="PROSITE" id="PS51257">
    <property type="entry name" value="PROKAR_LIPOPROTEIN"/>
    <property type="match status" value="1"/>
</dbReference>
<reference evidence="7" key="1">
    <citation type="submission" date="2024-07" db="EMBL/GenBank/DDBJ databases">
        <title>Halotolerant mesophilic bacterium Ornithinibacillus sp. 4-3, sp. nov., isolated from soil.</title>
        <authorList>
            <person name="Sidarenka A.V."/>
            <person name="Guliayeva D.E."/>
            <person name="Leanovich S.I."/>
            <person name="Hileuskaya K.S."/>
            <person name="Akhremchuk A.E."/>
            <person name="Sikolenko M.A."/>
            <person name="Valentovich L.N."/>
        </authorList>
    </citation>
    <scope>NUCLEOTIDE SEQUENCE</scope>
    <source>
        <strain evidence="7">4-3</strain>
    </source>
</reference>
<feature type="domain" description="Solute-binding protein family 5" evidence="6">
    <location>
        <begin position="94"/>
        <end position="449"/>
    </location>
</feature>
<dbReference type="CDD" id="cd08502">
    <property type="entry name" value="PBP2_NikA_DppA_OppA_like_16"/>
    <property type="match status" value="1"/>
</dbReference>
<evidence type="ECO:0000256" key="1">
    <source>
        <dbReference type="ARBA" id="ARBA00004193"/>
    </source>
</evidence>